<evidence type="ECO:0000313" key="2">
    <source>
        <dbReference type="Proteomes" id="UP000499080"/>
    </source>
</evidence>
<dbReference type="Proteomes" id="UP000499080">
    <property type="component" value="Unassembled WGS sequence"/>
</dbReference>
<accession>A0A4Y2GG71</accession>
<gene>
    <name evidence="1" type="ORF">AVEN_28138_1</name>
</gene>
<reference evidence="1 2" key="1">
    <citation type="journal article" date="2019" name="Sci. Rep.">
        <title>Orb-weaving spider Araneus ventricosus genome elucidates the spidroin gene catalogue.</title>
        <authorList>
            <person name="Kono N."/>
            <person name="Nakamura H."/>
            <person name="Ohtoshi R."/>
            <person name="Moran D.A.P."/>
            <person name="Shinohara A."/>
            <person name="Yoshida Y."/>
            <person name="Fujiwara M."/>
            <person name="Mori M."/>
            <person name="Tomita M."/>
            <person name="Arakawa K."/>
        </authorList>
    </citation>
    <scope>NUCLEOTIDE SEQUENCE [LARGE SCALE GENOMIC DNA]</scope>
</reference>
<name>A0A4Y2GG71_ARAVE</name>
<proteinExistence type="predicted"/>
<protein>
    <submittedName>
        <fullName evidence="1">Uncharacterized protein</fullName>
    </submittedName>
</protein>
<dbReference type="AlphaFoldDB" id="A0A4Y2GG71"/>
<dbReference type="EMBL" id="BGPR01001347">
    <property type="protein sequence ID" value="GBM51719.1"/>
    <property type="molecule type" value="Genomic_DNA"/>
</dbReference>
<organism evidence="1 2">
    <name type="scientific">Araneus ventricosus</name>
    <name type="common">Orbweaver spider</name>
    <name type="synonym">Epeira ventricosa</name>
    <dbReference type="NCBI Taxonomy" id="182803"/>
    <lineage>
        <taxon>Eukaryota</taxon>
        <taxon>Metazoa</taxon>
        <taxon>Ecdysozoa</taxon>
        <taxon>Arthropoda</taxon>
        <taxon>Chelicerata</taxon>
        <taxon>Arachnida</taxon>
        <taxon>Araneae</taxon>
        <taxon>Araneomorphae</taxon>
        <taxon>Entelegynae</taxon>
        <taxon>Araneoidea</taxon>
        <taxon>Araneidae</taxon>
        <taxon>Araneus</taxon>
    </lineage>
</organism>
<sequence length="180" mass="20354">MLKRNCLPAFLEASLKKGDAWHKWVKVDASRFKVGQSCKTELGIILKWAQEVDPKRWLSFQCVQNMMPCSVSRKLWVGPLWDSMPRLLRMIVCVHLFECQQWPGVKGSASEMDGSRFETIENRCVGRSCNLTSRVRNPIIDVVWKFGEGVSAQVPSSSCDCGSEASRNTLRVVSKGNIFI</sequence>
<keyword evidence="2" id="KW-1185">Reference proteome</keyword>
<comment type="caution">
    <text evidence="1">The sequence shown here is derived from an EMBL/GenBank/DDBJ whole genome shotgun (WGS) entry which is preliminary data.</text>
</comment>
<evidence type="ECO:0000313" key="1">
    <source>
        <dbReference type="EMBL" id="GBM51719.1"/>
    </source>
</evidence>